<dbReference type="PANTHER" id="PTHR30069:SF29">
    <property type="entry name" value="HEMOGLOBIN AND HEMOGLOBIN-HAPTOGLOBIN-BINDING PROTEIN 1-RELATED"/>
    <property type="match status" value="1"/>
</dbReference>
<dbReference type="InterPro" id="IPR039426">
    <property type="entry name" value="TonB-dep_rcpt-like"/>
</dbReference>
<proteinExistence type="predicted"/>
<sequence>NGVPMAGVNVVLQNTSLGAVSDSQGRFTILNIVPGEYDVDISMIGYAKYSITDVMVKIDQTTIVEIKLVQESIEMETVTVRAARPVVIHDISNSQINISSQDIESLPFDEIVDVIGLQAGIEGMAVRGGGSRESLFQVDGISYNDERSNVPYTSIPMGIIQEVQVQTGGFNAEYGNIRSGVVNVILAEGDKDRIRGGFSFRHSPPVQKHFGPSLFSSNSYFLRSFLDDDVAWSGTENGNWDAYTRRQYPSFEGWNAVADATLNDDDPANDLTPQAAQQVFKWQHRRHGVIQHPDENVDFYIRGPVPLVSGNLGNLRFLVSYRRENEAFIFPLSLKNYSDVSTLVKLTADFSRKTKLNLSFQSGTTQSVSPYSWKTTPTGYFLRTTYEVANLLNSSSGNSILFMPGYFSPTRLKRSIIGIRATHMFSEKEFLDLVLQLQSNIYDTYQTDERDTTKKYAIIPGYDHYQVDEAPYGYWGYGETGIDGMNIGGWMNLGRDETKNSTGILKADYTNQLKTNHQMKTGVGAAFNSFKIRSFTENPGMSTWNRSMVYDVAPFRIYAYIQDKVEYKGFIA</sequence>
<dbReference type="SUPFAM" id="SSF49464">
    <property type="entry name" value="Carboxypeptidase regulatory domain-like"/>
    <property type="match status" value="1"/>
</dbReference>
<dbReference type="InterPro" id="IPR012910">
    <property type="entry name" value="Plug_dom"/>
</dbReference>
<keyword evidence="1" id="KW-0732">Signal</keyword>
<gene>
    <name evidence="3" type="ORF">METZ01_LOCUS198864</name>
</gene>
<evidence type="ECO:0000313" key="3">
    <source>
        <dbReference type="EMBL" id="SVB46010.1"/>
    </source>
</evidence>
<dbReference type="SUPFAM" id="SSF56935">
    <property type="entry name" value="Porins"/>
    <property type="match status" value="1"/>
</dbReference>
<evidence type="ECO:0000259" key="2">
    <source>
        <dbReference type="Pfam" id="PF07715"/>
    </source>
</evidence>
<dbReference type="InterPro" id="IPR037066">
    <property type="entry name" value="Plug_dom_sf"/>
</dbReference>
<protein>
    <recommendedName>
        <fullName evidence="2">TonB-dependent receptor plug domain-containing protein</fullName>
    </recommendedName>
</protein>
<dbReference type="Pfam" id="PF07715">
    <property type="entry name" value="Plug"/>
    <property type="match status" value="1"/>
</dbReference>
<reference evidence="3" key="1">
    <citation type="submission" date="2018-05" db="EMBL/GenBank/DDBJ databases">
        <authorList>
            <person name="Lanie J.A."/>
            <person name="Ng W.-L."/>
            <person name="Kazmierczak K.M."/>
            <person name="Andrzejewski T.M."/>
            <person name="Davidsen T.M."/>
            <person name="Wayne K.J."/>
            <person name="Tettelin H."/>
            <person name="Glass J.I."/>
            <person name="Rusch D."/>
            <person name="Podicherti R."/>
            <person name="Tsui H.-C.T."/>
            <person name="Winkler M.E."/>
        </authorList>
    </citation>
    <scope>NUCLEOTIDE SEQUENCE</scope>
</reference>
<dbReference type="EMBL" id="UINC01042840">
    <property type="protein sequence ID" value="SVB46010.1"/>
    <property type="molecule type" value="Genomic_DNA"/>
</dbReference>
<evidence type="ECO:0000256" key="1">
    <source>
        <dbReference type="ARBA" id="ARBA00022729"/>
    </source>
</evidence>
<name>A0A382E5V0_9ZZZZ</name>
<feature type="non-terminal residue" evidence="3">
    <location>
        <position position="1"/>
    </location>
</feature>
<dbReference type="GO" id="GO:0009279">
    <property type="term" value="C:cell outer membrane"/>
    <property type="evidence" value="ECO:0007669"/>
    <property type="project" value="TreeGrafter"/>
</dbReference>
<dbReference type="GO" id="GO:0044718">
    <property type="term" value="P:siderophore transmembrane transport"/>
    <property type="evidence" value="ECO:0007669"/>
    <property type="project" value="TreeGrafter"/>
</dbReference>
<dbReference type="Pfam" id="PF13715">
    <property type="entry name" value="CarbopepD_reg_2"/>
    <property type="match status" value="1"/>
</dbReference>
<accession>A0A382E5V0</accession>
<feature type="non-terminal residue" evidence="3">
    <location>
        <position position="572"/>
    </location>
</feature>
<organism evidence="3">
    <name type="scientific">marine metagenome</name>
    <dbReference type="NCBI Taxonomy" id="408172"/>
    <lineage>
        <taxon>unclassified sequences</taxon>
        <taxon>metagenomes</taxon>
        <taxon>ecological metagenomes</taxon>
    </lineage>
</organism>
<dbReference type="PANTHER" id="PTHR30069">
    <property type="entry name" value="TONB-DEPENDENT OUTER MEMBRANE RECEPTOR"/>
    <property type="match status" value="1"/>
</dbReference>
<dbReference type="Gene3D" id="2.170.130.10">
    <property type="entry name" value="TonB-dependent receptor, plug domain"/>
    <property type="match status" value="1"/>
</dbReference>
<dbReference type="Gene3D" id="2.60.40.1120">
    <property type="entry name" value="Carboxypeptidase-like, regulatory domain"/>
    <property type="match status" value="1"/>
</dbReference>
<dbReference type="GO" id="GO:0015344">
    <property type="term" value="F:siderophore uptake transmembrane transporter activity"/>
    <property type="evidence" value="ECO:0007669"/>
    <property type="project" value="TreeGrafter"/>
</dbReference>
<dbReference type="InterPro" id="IPR008969">
    <property type="entry name" value="CarboxyPept-like_regulatory"/>
</dbReference>
<feature type="domain" description="TonB-dependent receptor plug" evidence="2">
    <location>
        <begin position="93"/>
        <end position="178"/>
    </location>
</feature>
<dbReference type="AlphaFoldDB" id="A0A382E5V0"/>